<comment type="subcellular location">
    <subcellularLocation>
        <location evidence="1 8">Cell membrane</location>
        <topology evidence="1 8">Multi-pass membrane protein</topology>
    </subcellularLocation>
</comment>
<evidence type="ECO:0000256" key="3">
    <source>
        <dbReference type="ARBA" id="ARBA00022448"/>
    </source>
</evidence>
<evidence type="ECO:0000256" key="6">
    <source>
        <dbReference type="ARBA" id="ARBA00022989"/>
    </source>
</evidence>
<dbReference type="PANTHER" id="PTHR42929">
    <property type="entry name" value="INNER MEMBRANE ABC TRANSPORTER PERMEASE PROTEIN YDCU-RELATED-RELATED"/>
    <property type="match status" value="1"/>
</dbReference>
<dbReference type="AlphaFoldDB" id="A0A0H3BJN4"/>
<evidence type="ECO:0000256" key="5">
    <source>
        <dbReference type="ARBA" id="ARBA00022692"/>
    </source>
</evidence>
<feature type="transmembrane region" description="Helical" evidence="8">
    <location>
        <begin position="106"/>
        <end position="128"/>
    </location>
</feature>
<proteinExistence type="inferred from homology"/>
<dbReference type="Proteomes" id="UP000001202">
    <property type="component" value="Chromosome"/>
</dbReference>
<dbReference type="PATRIC" id="fig|243276.5.peg.695"/>
<feature type="transmembrane region" description="Helical" evidence="8">
    <location>
        <begin position="214"/>
        <end position="237"/>
    </location>
</feature>
<keyword evidence="5 8" id="KW-0812">Transmembrane</keyword>
<sequence length="299" mass="32473">MSSRLRVARRRTVGSLGFWCTLPLSAWLTVFFLCPLTVVAVYSFLQKGLYGGVVWKFSIRAYAQVLTSGYGALLARTLLISTGVTCLCVLLALPAGYALSRSRRQTFFLFLIIVPFWTNSLIRINAWITILGNQGFLNEALKSLGFITRSLPLLYHNGAVIVVLTYMFLPYAIFPIFAAIDRFDFSLLESACDLGSTPTGAIIRVLLPNIKTGIATAVFFTFIPVFGSYTVPLLVGGKDSYLIGNAIVDQVRIVGNWPLASAFAMLVTLAGGVGVLWILAESGACNTTPPPCGGRRSYA</sequence>
<dbReference type="Gene3D" id="1.10.3720.10">
    <property type="entry name" value="MetI-like"/>
    <property type="match status" value="1"/>
</dbReference>
<feature type="transmembrane region" description="Helical" evidence="8">
    <location>
        <begin position="159"/>
        <end position="180"/>
    </location>
</feature>
<dbReference type="InterPro" id="IPR035906">
    <property type="entry name" value="MetI-like_sf"/>
</dbReference>
<protein>
    <submittedName>
        <fullName evidence="10">Spermidine/putrescine ABC transporter, permease protein</fullName>
    </submittedName>
</protein>
<dbReference type="PANTHER" id="PTHR42929:SF1">
    <property type="entry name" value="INNER MEMBRANE ABC TRANSPORTER PERMEASE PROTEIN YDCU-RELATED"/>
    <property type="match status" value="1"/>
</dbReference>
<dbReference type="RefSeq" id="WP_010882098.1">
    <property type="nucleotide sequence ID" value="NC_010741.1"/>
</dbReference>
<feature type="transmembrane region" description="Helical" evidence="8">
    <location>
        <begin position="12"/>
        <end position="45"/>
    </location>
</feature>
<dbReference type="EMBL" id="CP000805">
    <property type="protein sequence ID" value="ACD71071.1"/>
    <property type="molecule type" value="Genomic_DNA"/>
</dbReference>
<dbReference type="GO" id="GO:0055085">
    <property type="term" value="P:transmembrane transport"/>
    <property type="evidence" value="ECO:0007669"/>
    <property type="project" value="InterPro"/>
</dbReference>
<evidence type="ECO:0000313" key="10">
    <source>
        <dbReference type="EMBL" id="ACD71071.1"/>
    </source>
</evidence>
<comment type="similarity">
    <text evidence="2">Belongs to the binding-protein-dependent transport system permease family. CysTW subfamily.</text>
</comment>
<evidence type="ECO:0000256" key="7">
    <source>
        <dbReference type="ARBA" id="ARBA00023136"/>
    </source>
</evidence>
<dbReference type="KEGG" id="tpp:TPASS_0653"/>
<dbReference type="GO" id="GO:0005886">
    <property type="term" value="C:plasma membrane"/>
    <property type="evidence" value="ECO:0007669"/>
    <property type="project" value="UniProtKB-SubCell"/>
</dbReference>
<dbReference type="InterPro" id="IPR000515">
    <property type="entry name" value="MetI-like"/>
</dbReference>
<organism evidence="10 11">
    <name type="scientific">Treponema pallidum subsp. pallidum (strain SS14)</name>
    <dbReference type="NCBI Taxonomy" id="455434"/>
    <lineage>
        <taxon>Bacteria</taxon>
        <taxon>Pseudomonadati</taxon>
        <taxon>Spirochaetota</taxon>
        <taxon>Spirochaetia</taxon>
        <taxon>Spirochaetales</taxon>
        <taxon>Treponemataceae</taxon>
        <taxon>Treponema</taxon>
    </lineage>
</organism>
<keyword evidence="4" id="KW-1003">Cell membrane</keyword>
<name>A0A0H3BJN4_TREPS</name>
<dbReference type="CDD" id="cd06261">
    <property type="entry name" value="TM_PBP2"/>
    <property type="match status" value="1"/>
</dbReference>
<feature type="transmembrane region" description="Helical" evidence="8">
    <location>
        <begin position="257"/>
        <end position="280"/>
    </location>
</feature>
<keyword evidence="6 8" id="KW-1133">Transmembrane helix</keyword>
<reference evidence="10 11" key="1">
    <citation type="journal article" date="2008" name="BMC Microbiol.">
        <title>Complete genome sequence of Treponema pallidum ssp. pallidum strain SS14 determined with oligonucleotide arrays.</title>
        <authorList>
            <person name="Matejkova P."/>
            <person name="Strouhal M."/>
            <person name="Smajs D."/>
            <person name="Norris S.J."/>
            <person name="Palzkill T."/>
            <person name="Petrosino J.F."/>
            <person name="Sodergren E."/>
            <person name="Norton J.E."/>
            <person name="Singh J."/>
            <person name="Richmond T.A."/>
            <person name="Molla M.N."/>
            <person name="Albert T.J."/>
            <person name="Weinstock G.M."/>
        </authorList>
    </citation>
    <scope>NUCLEOTIDE SEQUENCE [LARGE SCALE GENOMIC DNA]</scope>
    <source>
        <strain evidence="10 11">SS14</strain>
    </source>
</reference>
<feature type="domain" description="ABC transmembrane type-1" evidence="9">
    <location>
        <begin position="74"/>
        <end position="278"/>
    </location>
</feature>
<accession>A0A0H3BJN4</accession>
<dbReference type="SUPFAM" id="SSF161098">
    <property type="entry name" value="MetI-like"/>
    <property type="match status" value="1"/>
</dbReference>
<evidence type="ECO:0000259" key="9">
    <source>
        <dbReference type="PROSITE" id="PS50928"/>
    </source>
</evidence>
<evidence type="ECO:0000256" key="1">
    <source>
        <dbReference type="ARBA" id="ARBA00004651"/>
    </source>
</evidence>
<keyword evidence="3 8" id="KW-0813">Transport</keyword>
<feature type="transmembrane region" description="Helical" evidence="8">
    <location>
        <begin position="78"/>
        <end position="99"/>
    </location>
</feature>
<dbReference type="Pfam" id="PF00528">
    <property type="entry name" value="BPD_transp_1"/>
    <property type="match status" value="1"/>
</dbReference>
<evidence type="ECO:0000256" key="8">
    <source>
        <dbReference type="RuleBase" id="RU363032"/>
    </source>
</evidence>
<keyword evidence="7 8" id="KW-0472">Membrane</keyword>
<dbReference type="PROSITE" id="PS50928">
    <property type="entry name" value="ABC_TM1"/>
    <property type="match status" value="1"/>
</dbReference>
<evidence type="ECO:0000256" key="4">
    <source>
        <dbReference type="ARBA" id="ARBA00022475"/>
    </source>
</evidence>
<gene>
    <name evidence="10" type="primary">potB</name>
    <name evidence="10" type="ordered locus">TPASS_0653</name>
</gene>
<evidence type="ECO:0000313" key="11">
    <source>
        <dbReference type="Proteomes" id="UP000001202"/>
    </source>
</evidence>
<dbReference type="GeneID" id="93876421"/>
<evidence type="ECO:0000256" key="2">
    <source>
        <dbReference type="ARBA" id="ARBA00007069"/>
    </source>
</evidence>